<reference evidence="2 3" key="1">
    <citation type="submission" date="2018-06" db="EMBL/GenBank/DDBJ databases">
        <authorList>
            <consortium name="Pathogen Informatics"/>
            <person name="Doyle S."/>
        </authorList>
    </citation>
    <scope>NUCLEOTIDE SEQUENCE [LARGE SCALE GENOMIC DNA]</scope>
    <source>
        <strain evidence="2 3">NCTC11532</strain>
    </source>
</reference>
<evidence type="ECO:0000256" key="1">
    <source>
        <dbReference type="SAM" id="MobiDB-lite"/>
    </source>
</evidence>
<dbReference type="Proteomes" id="UP000255297">
    <property type="component" value="Unassembled WGS sequence"/>
</dbReference>
<keyword evidence="3" id="KW-1185">Reference proteome</keyword>
<gene>
    <name evidence="2" type="ORF">NCTC11532_01111</name>
</gene>
<feature type="region of interest" description="Disordered" evidence="1">
    <location>
        <begin position="199"/>
        <end position="221"/>
    </location>
</feature>
<accession>A0A378LQ85</accession>
<proteinExistence type="predicted"/>
<dbReference type="RefSeq" id="WP_031567458.1">
    <property type="nucleotide sequence ID" value="NZ_CAAAIS010000008.1"/>
</dbReference>
<dbReference type="EMBL" id="UGPB01000001">
    <property type="protein sequence ID" value="STY28934.1"/>
    <property type="molecule type" value="Genomic_DNA"/>
</dbReference>
<evidence type="ECO:0000313" key="2">
    <source>
        <dbReference type="EMBL" id="STY28934.1"/>
    </source>
</evidence>
<sequence length="221" mass="23663">MPQSIYISYAISPKKELIISCYHDKTQSMINGAALGKADGLKPKDFIKLDKTLRGKDNADIKEGLLELLTTIKSISADYNKVIYRGDLNLCTSDKSPTPCLFDGTINDLFSGKEVHLILESGNKEYVEEGISLADRAGLTGAILQTKSTVKDQLVKVYPASIIPSPAPEELAQPEVAIKDTHSLAEALKKVGIFPQAGADSASTAAAPEVPDEDEGTKLTG</sequence>
<protein>
    <submittedName>
        <fullName evidence="2">Uncharacterized protein</fullName>
    </submittedName>
</protein>
<name>A0A378LQ85_9GAMM</name>
<dbReference type="AlphaFoldDB" id="A0A378LQ85"/>
<evidence type="ECO:0000313" key="3">
    <source>
        <dbReference type="Proteomes" id="UP000255297"/>
    </source>
</evidence>
<organism evidence="2 3">
    <name type="scientific">Legionella wadsworthii</name>
    <dbReference type="NCBI Taxonomy" id="28088"/>
    <lineage>
        <taxon>Bacteria</taxon>
        <taxon>Pseudomonadati</taxon>
        <taxon>Pseudomonadota</taxon>
        <taxon>Gammaproteobacteria</taxon>
        <taxon>Legionellales</taxon>
        <taxon>Legionellaceae</taxon>
        <taxon>Legionella</taxon>
    </lineage>
</organism>